<dbReference type="OrthoDB" id="9784896at2"/>
<evidence type="ECO:0000313" key="4">
    <source>
        <dbReference type="EMBL" id="QDW66551.1"/>
    </source>
</evidence>
<gene>
    <name evidence="4" type="ORF">FPZ22_06275</name>
</gene>
<dbReference type="InterPro" id="IPR050824">
    <property type="entry name" value="Thiol_disulfide_DsbA"/>
</dbReference>
<dbReference type="AlphaFoldDB" id="A0A518N3P6"/>
<dbReference type="InterPro" id="IPR013766">
    <property type="entry name" value="Thioredoxin_domain"/>
</dbReference>
<dbReference type="Proteomes" id="UP000316584">
    <property type="component" value="Chromosome"/>
</dbReference>
<dbReference type="InterPro" id="IPR036249">
    <property type="entry name" value="Thioredoxin-like_sf"/>
</dbReference>
<keyword evidence="5" id="KW-1185">Reference proteome</keyword>
<evidence type="ECO:0000256" key="1">
    <source>
        <dbReference type="ARBA" id="ARBA00022729"/>
    </source>
</evidence>
<feature type="domain" description="Thioredoxin" evidence="3">
    <location>
        <begin position="18"/>
        <end position="210"/>
    </location>
</feature>
<evidence type="ECO:0000259" key="3">
    <source>
        <dbReference type="PROSITE" id="PS51352"/>
    </source>
</evidence>
<accession>A0A518N3P6</accession>
<feature type="signal peptide" evidence="2">
    <location>
        <begin position="1"/>
        <end position="23"/>
    </location>
</feature>
<name>A0A518N3P6_9GAMM</name>
<evidence type="ECO:0000313" key="5">
    <source>
        <dbReference type="Proteomes" id="UP000316584"/>
    </source>
</evidence>
<reference evidence="4 5" key="1">
    <citation type="submission" date="2019-07" db="EMBL/GenBank/DDBJ databases">
        <title>Full genome sequence of Luteimonas sp. Gr-4.</title>
        <authorList>
            <person name="Im W.-T."/>
        </authorList>
    </citation>
    <scope>NUCLEOTIDE SEQUENCE [LARGE SCALE GENOMIC DNA]</scope>
    <source>
        <strain evidence="4 5">Gr-4</strain>
    </source>
</reference>
<dbReference type="PANTHER" id="PTHR35891">
    <property type="entry name" value="THIOL:DISULFIDE INTERCHANGE PROTEIN DSBA"/>
    <property type="match status" value="1"/>
</dbReference>
<dbReference type="InterPro" id="IPR023205">
    <property type="entry name" value="DsbA/DsbL"/>
</dbReference>
<dbReference type="RefSeq" id="WP_144891405.1">
    <property type="nucleotide sequence ID" value="NZ_CP042218.1"/>
</dbReference>
<sequence length="230" mass="24519">MIQRLIPLLLALALATSAAVAMAAPARAADGLVEGRDYVAIPDGRPLDAKPGKVEVVEVFAYWCHVCNDFQPLIAAWQRALPGDVAFRYLPAAFTRDDAYARAYFAAESLGALARTHEATFRAIHAEYALPQRGASVDEVATFLAGFGLGRTAVADAMRSAETDARMDAARAFVVAAHVQGTPTIIVNGRYRVLGRSFGDMLRITDLLVARERTAAGSASTSSASHESKP</sequence>
<dbReference type="KEGG" id="lug:FPZ22_06275"/>
<dbReference type="PANTHER" id="PTHR35891:SF2">
    <property type="entry name" value="THIOL:DISULFIDE INTERCHANGE PROTEIN DSBA"/>
    <property type="match status" value="1"/>
</dbReference>
<protein>
    <submittedName>
        <fullName evidence="4">Thiol:disulfide interchange protein DsbA/DsbL</fullName>
    </submittedName>
</protein>
<evidence type="ECO:0000256" key="2">
    <source>
        <dbReference type="SAM" id="SignalP"/>
    </source>
</evidence>
<keyword evidence="1 2" id="KW-0732">Signal</keyword>
<dbReference type="Gene3D" id="3.40.30.10">
    <property type="entry name" value="Glutaredoxin"/>
    <property type="match status" value="1"/>
</dbReference>
<dbReference type="CDD" id="cd03019">
    <property type="entry name" value="DsbA_DsbA"/>
    <property type="match status" value="1"/>
</dbReference>
<dbReference type="Pfam" id="PF13462">
    <property type="entry name" value="Thioredoxin_4"/>
    <property type="match status" value="1"/>
</dbReference>
<proteinExistence type="predicted"/>
<dbReference type="SUPFAM" id="SSF52833">
    <property type="entry name" value="Thioredoxin-like"/>
    <property type="match status" value="1"/>
</dbReference>
<organism evidence="4 5">
    <name type="scientific">Luteimonas granuli</name>
    <dbReference type="NCBI Taxonomy" id="1176533"/>
    <lineage>
        <taxon>Bacteria</taxon>
        <taxon>Pseudomonadati</taxon>
        <taxon>Pseudomonadota</taxon>
        <taxon>Gammaproteobacteria</taxon>
        <taxon>Lysobacterales</taxon>
        <taxon>Lysobacteraceae</taxon>
        <taxon>Luteimonas</taxon>
    </lineage>
</organism>
<dbReference type="InterPro" id="IPR012336">
    <property type="entry name" value="Thioredoxin-like_fold"/>
</dbReference>
<dbReference type="EMBL" id="CP042218">
    <property type="protein sequence ID" value="QDW66551.1"/>
    <property type="molecule type" value="Genomic_DNA"/>
</dbReference>
<feature type="chain" id="PRO_5022144053" evidence="2">
    <location>
        <begin position="24"/>
        <end position="230"/>
    </location>
</feature>
<dbReference type="PROSITE" id="PS51352">
    <property type="entry name" value="THIOREDOXIN_2"/>
    <property type="match status" value="1"/>
</dbReference>